<protein>
    <recommendedName>
        <fullName evidence="4">Lipoprotein</fullName>
    </recommendedName>
</protein>
<evidence type="ECO:0008006" key="4">
    <source>
        <dbReference type="Google" id="ProtNLM"/>
    </source>
</evidence>
<reference evidence="2 3" key="1">
    <citation type="journal article" date="2013" name="BMC Microbiol.">
        <title>Identification of the type II cytochrome c maturation pathway in anammox bacteria by comparative genomics.</title>
        <authorList>
            <person name="Ferousi C."/>
            <person name="Speth D.R."/>
            <person name="Reimann J."/>
            <person name="Op den Camp H.J."/>
            <person name="Allen J.W."/>
            <person name="Keltjens J.T."/>
            <person name="Jetten M.S."/>
        </authorList>
    </citation>
    <scope>NUCLEOTIDE SEQUENCE [LARGE SCALE GENOMIC DNA]</scope>
    <source>
        <strain evidence="2">RU1</strain>
    </source>
</reference>
<gene>
    <name evidence="2" type="ORF">BROFUL_01051</name>
</gene>
<comment type="caution">
    <text evidence="2">The sequence shown here is derived from an EMBL/GenBank/DDBJ whole genome shotgun (WGS) entry which is preliminary data.</text>
</comment>
<evidence type="ECO:0000256" key="1">
    <source>
        <dbReference type="SAM" id="SignalP"/>
    </source>
</evidence>
<feature type="signal peptide" evidence="1">
    <location>
        <begin position="1"/>
        <end position="24"/>
    </location>
</feature>
<keyword evidence="3" id="KW-1185">Reference proteome</keyword>
<dbReference type="PROSITE" id="PS51257">
    <property type="entry name" value="PROKAR_LIPOPROTEIN"/>
    <property type="match status" value="1"/>
</dbReference>
<sequence>MKKHKTFIQSILLMASVSLFGFLASCSSTDKYHNKRHLDTIKKDLDSAHRDTDHILGLDEPSILTEEK</sequence>
<keyword evidence="1" id="KW-0732">Signal</keyword>
<dbReference type="Proteomes" id="UP000034954">
    <property type="component" value="Unassembled WGS sequence"/>
</dbReference>
<proteinExistence type="predicted"/>
<organism evidence="2 3">
    <name type="scientific">Candidatus Brocadia fulgida</name>
    <dbReference type="NCBI Taxonomy" id="380242"/>
    <lineage>
        <taxon>Bacteria</taxon>
        <taxon>Pseudomonadati</taxon>
        <taxon>Planctomycetota</taxon>
        <taxon>Candidatus Brocadiia</taxon>
        <taxon>Candidatus Brocadiales</taxon>
        <taxon>Candidatus Brocadiaceae</taxon>
        <taxon>Candidatus Brocadia</taxon>
    </lineage>
</organism>
<accession>A0A0M2UZ08</accession>
<dbReference type="AlphaFoldDB" id="A0A0M2UZ08"/>
<dbReference type="EMBL" id="LAQJ01000121">
    <property type="protein sequence ID" value="KKO20201.1"/>
    <property type="molecule type" value="Genomic_DNA"/>
</dbReference>
<name>A0A0M2UZ08_9BACT</name>
<feature type="chain" id="PRO_5005644183" description="Lipoprotein" evidence="1">
    <location>
        <begin position="25"/>
        <end position="68"/>
    </location>
</feature>
<evidence type="ECO:0000313" key="3">
    <source>
        <dbReference type="Proteomes" id="UP000034954"/>
    </source>
</evidence>
<evidence type="ECO:0000313" key="2">
    <source>
        <dbReference type="EMBL" id="KKO20201.1"/>
    </source>
</evidence>